<dbReference type="EMBL" id="DQFB01000003">
    <property type="protein sequence ID" value="HCQ40252.1"/>
    <property type="molecule type" value="Genomic_DNA"/>
</dbReference>
<keyword evidence="1" id="KW-1133">Transmembrane helix</keyword>
<comment type="caution">
    <text evidence="2">The sequence shown here is derived from an EMBL/GenBank/DDBJ whole genome shotgun (WGS) entry which is preliminary data.</text>
</comment>
<feature type="transmembrane region" description="Helical" evidence="1">
    <location>
        <begin position="1215"/>
        <end position="1234"/>
    </location>
</feature>
<name>A0A656PML6_UNCKA</name>
<evidence type="ECO:0000256" key="1">
    <source>
        <dbReference type="SAM" id="Phobius"/>
    </source>
</evidence>
<feature type="transmembrane region" description="Helical" evidence="1">
    <location>
        <begin position="50"/>
        <end position="70"/>
    </location>
</feature>
<evidence type="ECO:0000313" key="3">
    <source>
        <dbReference type="Proteomes" id="UP000262056"/>
    </source>
</evidence>
<dbReference type="Proteomes" id="UP000262056">
    <property type="component" value="Unassembled WGS sequence"/>
</dbReference>
<accession>A0A656PML6</accession>
<feature type="transmembrane region" description="Helical" evidence="1">
    <location>
        <begin position="163"/>
        <end position="181"/>
    </location>
</feature>
<feature type="transmembrane region" description="Helical" evidence="1">
    <location>
        <begin position="374"/>
        <end position="399"/>
    </location>
</feature>
<reference evidence="2 3" key="1">
    <citation type="journal article" date="2018" name="Nat. Biotechnol.">
        <title>A standardized bacterial taxonomy based on genome phylogeny substantially revises the tree of life.</title>
        <authorList>
            <person name="Parks D.H."/>
            <person name="Chuvochina M."/>
            <person name="Waite D.W."/>
            <person name="Rinke C."/>
            <person name="Skarshewski A."/>
            <person name="Chaumeil P.A."/>
            <person name="Hugenholtz P."/>
        </authorList>
    </citation>
    <scope>NUCLEOTIDE SEQUENCE [LARGE SCALE GENOMIC DNA]</scope>
    <source>
        <strain evidence="2">UBA12021</strain>
    </source>
</reference>
<feature type="transmembrane region" description="Helical" evidence="1">
    <location>
        <begin position="187"/>
        <end position="206"/>
    </location>
</feature>
<dbReference type="AlphaFoldDB" id="A0A656PML6"/>
<feature type="transmembrane region" description="Helical" evidence="1">
    <location>
        <begin position="304"/>
        <end position="322"/>
    </location>
</feature>
<feature type="transmembrane region" description="Helical" evidence="1">
    <location>
        <begin position="342"/>
        <end position="362"/>
    </location>
</feature>
<evidence type="ECO:0000313" key="2">
    <source>
        <dbReference type="EMBL" id="HCQ40252.1"/>
    </source>
</evidence>
<keyword evidence="1" id="KW-0472">Membrane</keyword>
<feature type="transmembrane region" description="Helical" evidence="1">
    <location>
        <begin position="218"/>
        <end position="251"/>
    </location>
</feature>
<keyword evidence="1" id="KW-0812">Transmembrane</keyword>
<organism evidence="2 3">
    <name type="scientific">candidate division WWE3 bacterium</name>
    <dbReference type="NCBI Taxonomy" id="2053526"/>
    <lineage>
        <taxon>Bacteria</taxon>
        <taxon>Katanobacteria</taxon>
    </lineage>
</organism>
<feature type="transmembrane region" description="Helical" evidence="1">
    <location>
        <begin position="271"/>
        <end position="292"/>
    </location>
</feature>
<feature type="transmembrane region" description="Helical" evidence="1">
    <location>
        <begin position="441"/>
        <end position="461"/>
    </location>
</feature>
<proteinExistence type="predicted"/>
<protein>
    <submittedName>
        <fullName evidence="2">Uncharacterized protein</fullName>
    </submittedName>
</protein>
<gene>
    <name evidence="2" type="ORF">DIU24_00905</name>
</gene>
<feature type="transmembrane region" description="Helical" evidence="1">
    <location>
        <begin position="411"/>
        <end position="429"/>
    </location>
</feature>
<sequence>MKNHAVSKFYTAASRVKKLLSSALKIRIRLLNSAFFMGMANSLYKLEKLPIFYPVALLLVCTALFGRLLLSGGTYGMYSDWPIPPLNLQIKQQVVQDVFYVWSPNYLGYERVRQAGNYIDLISLAVSYIFGVGGEIISKYPILLLFLIPQISYFVLRKFSIGRFYSFVGSLYYSLSVPFLFDSLISGYLKFIVSYSFFPLFSWYLYKVVISDKFYAKHFILFTVSYIAVATSLNFFFIVLLPVAVFFLLAFLRKKLNLKFGMLLAGQLGLSIFLTVMSQATAFFVPIYDLVFKSSGEGIRSLQSGLVTFLTFSHPVILNAFRQFSASINFYERNYPIYGKEYLLSNLYFSLSLSLIFIGVLFNRNKRDLHVMGFYICAVLSVFILKGINPPFGAINAVFYKLPLMAVLRNISYITFVTSFSYAFLLAYSSQNVHKLFKNKYIHRVFPLTLLLLLYVGIYPLRHTEFFATLKTFEVREEDESLYRSLYNKKGSFYVYNIPHLSPFYYRDATGKLVGPGFNTFVSNPAKPSLYSGMLLVGSSHHFDAFLNNSIYYKTDDSILPLLLLSNIRYVVINPHFESVYPQFINTDSNKWFKSVDLLQSIRRNKHFSDLVRDQSLSPGDVDTYEVPFYENSDLVLTNDIFLNVGSYRAYVDHFYLLNKQYDGVFVNDYKSSMRDLIKFVQFSQTGKLDAVGVFVDPRYKYQPGTYLDKNRNKATQEWAQLFRGEYWWYDYVVSADTESLLVSSKEASRFSFPVEMEKGKKYALLAKLLFSKSGSEVEFRLNGSAAGKIITKENSYRGVKYVFVSEIVSDTNENTLSFTSTGDTNSLYEIIVVPIEELSAALEDVDKIISEFPVVLSYTADSYDGVGEENSMFDFYYSRRSSNAPPFQKLTVDIPRADNYGLRVRLKKRRITFSENLDMEYFKIVRPGTSITQKITKPSDSKNLELCVSTTYVSSATNKPSNGIPEKQLNISVRSENTNQSILSEALSATRSYSPGDWFYNCFSLDDAVTKTLGNENLVLYLTSDSKDVMWAVPYKSEVKSELGYSIKYRLNGESNDSSVFLKVSSENFNVSKRVTLQDDALVVLSERQYFEEGTQTFYLDCGLNCIVDRVYMTKGTSFSDLTSTANEKIIPKLEKYKNGRIEFLFKENLTKKGILLFKQSYNPSWQISKDGDVEREHLVLNGYQNGWIISDVDGKVRGKIIFQKQSIYNVANIVSFTVLAVLSVSTILLFVCKKRPKNETNE</sequence>